<dbReference type="InterPro" id="IPR000055">
    <property type="entry name" value="Restrct_endonuc_typeI_TRD"/>
</dbReference>
<feature type="domain" description="Type I restriction modification DNA specificity" evidence="5">
    <location>
        <begin position="12"/>
        <end position="81"/>
    </location>
</feature>
<keyword evidence="7" id="KW-1185">Reference proteome</keyword>
<dbReference type="GO" id="GO:0003677">
    <property type="term" value="F:DNA binding"/>
    <property type="evidence" value="ECO:0007669"/>
    <property type="project" value="UniProtKB-KW"/>
</dbReference>
<proteinExistence type="inferred from homology"/>
<comment type="caution">
    <text evidence="6">The sequence shown here is derived from an EMBL/GenBank/DDBJ whole genome shotgun (WGS) entry which is preliminary data.</text>
</comment>
<dbReference type="SUPFAM" id="SSF116734">
    <property type="entry name" value="DNA methylase specificity domain"/>
    <property type="match status" value="2"/>
</dbReference>
<name>A0A8I0T3D6_9GAMM</name>
<feature type="region of interest" description="Disordered" evidence="4">
    <location>
        <begin position="148"/>
        <end position="172"/>
    </location>
</feature>
<evidence type="ECO:0000259" key="5">
    <source>
        <dbReference type="Pfam" id="PF01420"/>
    </source>
</evidence>
<dbReference type="InterPro" id="IPR044946">
    <property type="entry name" value="Restrct_endonuc_typeI_TRD_sf"/>
</dbReference>
<evidence type="ECO:0000313" key="6">
    <source>
        <dbReference type="EMBL" id="MBE0345003.1"/>
    </source>
</evidence>
<dbReference type="Gene3D" id="3.90.220.20">
    <property type="entry name" value="DNA methylase specificity domains"/>
    <property type="match status" value="2"/>
</dbReference>
<feature type="domain" description="Type I restriction modification DNA specificity" evidence="5">
    <location>
        <begin position="179"/>
        <end position="345"/>
    </location>
</feature>
<reference evidence="6 7" key="1">
    <citation type="submission" date="2015-06" db="EMBL/GenBank/DDBJ databases">
        <title>Genome sequence of Pseudoalteromonas peptidolytica.</title>
        <authorList>
            <person name="Xie B.-B."/>
            <person name="Rong J.-C."/>
            <person name="Qin Q.-L."/>
            <person name="Zhang Y.-Z."/>
        </authorList>
    </citation>
    <scope>NUCLEOTIDE SEQUENCE [LARGE SCALE GENOMIC DNA]</scope>
    <source>
        <strain evidence="6 7">F12-50-A1</strain>
    </source>
</reference>
<dbReference type="GO" id="GO:0009307">
    <property type="term" value="P:DNA restriction-modification system"/>
    <property type="evidence" value="ECO:0007669"/>
    <property type="project" value="UniProtKB-KW"/>
</dbReference>
<evidence type="ECO:0000313" key="7">
    <source>
        <dbReference type="Proteomes" id="UP000660708"/>
    </source>
</evidence>
<dbReference type="InterPro" id="IPR051212">
    <property type="entry name" value="Type-I_RE_S_subunit"/>
</dbReference>
<keyword evidence="3" id="KW-0238">DNA-binding</keyword>
<comment type="similarity">
    <text evidence="1">Belongs to the type-I restriction system S methylase family.</text>
</comment>
<evidence type="ECO:0000256" key="1">
    <source>
        <dbReference type="ARBA" id="ARBA00010923"/>
    </source>
</evidence>
<dbReference type="Pfam" id="PF01420">
    <property type="entry name" value="Methylase_S"/>
    <property type="match status" value="2"/>
</dbReference>
<dbReference type="CDD" id="cd17253">
    <property type="entry name" value="RMtype1_S_Eco933I-TRD2-CR2_like"/>
    <property type="match status" value="1"/>
</dbReference>
<dbReference type="AlphaFoldDB" id="A0A8I0T3D6"/>
<keyword evidence="2" id="KW-0680">Restriction system</keyword>
<sequence length="494" mass="56668">MEGAYNVALAKVIYPNSLFDNKYLYYLLHTPIFQHPIKMISRSAQNGFNKGDLSPIKLPVPPYEEQFRISEKLDELFSELDFGAQELKTAQVKLKHYRQSLLKSAVEGALTQKWRDDNKDKIEETGKELLNRILIERKQRWEQEKLAEFKEKGKKPPKNWQDKYPEPVQPDTTDLPELPEGWVWASMSQISHIQGGIQKQPKRRPVENKYPFLRVANVYRNELRLDEIHEIELFGDELQRLSLLKGDILIVEGNGSKSEIGRCAIWNNEIENAVHQNHLIRTRPVLALSKYVALWLNSPAGMDIMSNLAATTSGLYTLSVSKISKVPVPIPSLCEQQMITNKIDTEFDSIDRQVEATALGLKQSEAQRKNILKSAFSGQLVPQDPDDEPASVLLEKIKQERVALAKISKPRKQSKPRKRVELMNTLLEVLTAENDWIDAQNAFQKCGIVDGTSTDRIEEIYTELRKLEKTGRIEIQRQGDFDQLKLTTQDIKED</sequence>
<organism evidence="6 7">
    <name type="scientific">Pseudoalteromonas peptidolytica F12-50-A1</name>
    <dbReference type="NCBI Taxonomy" id="1315280"/>
    <lineage>
        <taxon>Bacteria</taxon>
        <taxon>Pseudomonadati</taxon>
        <taxon>Pseudomonadota</taxon>
        <taxon>Gammaproteobacteria</taxon>
        <taxon>Alteromonadales</taxon>
        <taxon>Pseudoalteromonadaceae</taxon>
        <taxon>Pseudoalteromonas</taxon>
    </lineage>
</organism>
<dbReference type="EMBL" id="AQHF01000018">
    <property type="protein sequence ID" value="MBE0345003.1"/>
    <property type="molecule type" value="Genomic_DNA"/>
</dbReference>
<evidence type="ECO:0000256" key="2">
    <source>
        <dbReference type="ARBA" id="ARBA00022747"/>
    </source>
</evidence>
<dbReference type="Proteomes" id="UP000660708">
    <property type="component" value="Unassembled WGS sequence"/>
</dbReference>
<dbReference type="PANTHER" id="PTHR43140">
    <property type="entry name" value="TYPE-1 RESTRICTION ENZYME ECOKI SPECIFICITY PROTEIN"/>
    <property type="match status" value="1"/>
</dbReference>
<dbReference type="PANTHER" id="PTHR43140:SF1">
    <property type="entry name" value="TYPE I RESTRICTION ENZYME ECOKI SPECIFICITY SUBUNIT"/>
    <property type="match status" value="1"/>
</dbReference>
<evidence type="ECO:0000256" key="4">
    <source>
        <dbReference type="SAM" id="MobiDB-lite"/>
    </source>
</evidence>
<evidence type="ECO:0000256" key="3">
    <source>
        <dbReference type="ARBA" id="ARBA00023125"/>
    </source>
</evidence>
<protein>
    <submittedName>
        <fullName evidence="6">Type I restriction enzyme, S subunit</fullName>
    </submittedName>
</protein>
<gene>
    <name evidence="6" type="primary">hsdS</name>
    <name evidence="6" type="ORF">PPEP_a2707</name>
</gene>
<accession>A0A8I0T3D6</accession>